<dbReference type="PANTHER" id="PTHR31096">
    <property type="entry name" value="ACT DOMAIN-CONTAINING PROTEIN ACR4-RELATED"/>
    <property type="match status" value="1"/>
</dbReference>
<gene>
    <name evidence="4" type="ORF">PPROV_001124700</name>
</gene>
<dbReference type="InterPro" id="IPR040217">
    <property type="entry name" value="ACR1-12"/>
</dbReference>
<dbReference type="OrthoDB" id="496180at2759"/>
<dbReference type="PROSITE" id="PS51671">
    <property type="entry name" value="ACT"/>
    <property type="match status" value="1"/>
</dbReference>
<comment type="caution">
    <text evidence="4">The sequence shown here is derived from an EMBL/GenBank/DDBJ whole genome shotgun (WGS) entry which is preliminary data.</text>
</comment>
<evidence type="ECO:0000256" key="2">
    <source>
        <dbReference type="SAM" id="MobiDB-lite"/>
    </source>
</evidence>
<dbReference type="SUPFAM" id="SSF55021">
    <property type="entry name" value="ACT-like"/>
    <property type="match status" value="1"/>
</dbReference>
<dbReference type="Proteomes" id="UP000660262">
    <property type="component" value="Unassembled WGS sequence"/>
</dbReference>
<feature type="region of interest" description="Disordered" evidence="2">
    <location>
        <begin position="52"/>
        <end position="93"/>
    </location>
</feature>
<evidence type="ECO:0000313" key="5">
    <source>
        <dbReference type="Proteomes" id="UP000660262"/>
    </source>
</evidence>
<protein>
    <recommendedName>
        <fullName evidence="3">ACT domain-containing protein</fullName>
    </recommendedName>
</protein>
<feature type="compositionally biased region" description="Basic and acidic residues" evidence="2">
    <location>
        <begin position="61"/>
        <end position="73"/>
    </location>
</feature>
<name>A0A830I647_9CHLO</name>
<dbReference type="CDD" id="cd04873">
    <property type="entry name" value="ACT_UUR-ACR-like"/>
    <property type="match status" value="1"/>
</dbReference>
<evidence type="ECO:0000256" key="1">
    <source>
        <dbReference type="ARBA" id="ARBA00022737"/>
    </source>
</evidence>
<dbReference type="InterPro" id="IPR045865">
    <property type="entry name" value="ACT-like_dom_sf"/>
</dbReference>
<sequence length="315" mass="34663">MMAMLPTRWFGVGLPRGRPSMACALRPNPCACVHSGSVRHFRLASVSRSRSSSCSFIPSSHRHDPLRSREAGNRVRASSSSSSSSSSETMEEVAVPNPEVIIDNMADAGATIVTVRFGNYLEDLVDTCAALRALDLNVVRAKLCDETNRNTFYITNLADGEKVTKADKLEEIRMTILTNMMEFHPESKEKLILGVAHMPKASTVLESMEQNPLGPRPSSLIPTKISCKEHPSGSRTELTVETTDRPGLLTDIVKLLKDISVNVMSAEIDTVGLMAHDVLYVSYHGAALDDNMMELVRNVLQYYLSKAEVSKEESY</sequence>
<dbReference type="AlphaFoldDB" id="A0A830I647"/>
<proteinExistence type="predicted"/>
<dbReference type="InterPro" id="IPR002912">
    <property type="entry name" value="ACT_dom"/>
</dbReference>
<evidence type="ECO:0000313" key="4">
    <source>
        <dbReference type="EMBL" id="GHP12519.1"/>
    </source>
</evidence>
<dbReference type="PANTHER" id="PTHR31096:SF60">
    <property type="entry name" value="ACT DOMAIN-CONTAINING PROTEIN ACR12"/>
    <property type="match status" value="1"/>
</dbReference>
<keyword evidence="5" id="KW-1185">Reference proteome</keyword>
<organism evidence="4 5">
    <name type="scientific">Pycnococcus provasolii</name>
    <dbReference type="NCBI Taxonomy" id="41880"/>
    <lineage>
        <taxon>Eukaryota</taxon>
        <taxon>Viridiplantae</taxon>
        <taxon>Chlorophyta</taxon>
        <taxon>Pseudoscourfieldiophyceae</taxon>
        <taxon>Pseudoscourfieldiales</taxon>
        <taxon>Pycnococcaceae</taxon>
        <taxon>Pycnococcus</taxon>
    </lineage>
</organism>
<accession>A0A830I647</accession>
<dbReference type="EMBL" id="BNJQ01000043">
    <property type="protein sequence ID" value="GHP12519.1"/>
    <property type="molecule type" value="Genomic_DNA"/>
</dbReference>
<reference evidence="4" key="1">
    <citation type="submission" date="2020-10" db="EMBL/GenBank/DDBJ databases">
        <title>Unveiling of a novel bifunctional photoreceptor, Dualchrome1, isolated from a cosmopolitan green alga.</title>
        <authorList>
            <person name="Suzuki S."/>
            <person name="Kawachi M."/>
        </authorList>
    </citation>
    <scope>NUCLEOTIDE SEQUENCE</scope>
    <source>
        <strain evidence="4">NIES 2893</strain>
    </source>
</reference>
<keyword evidence="1" id="KW-0677">Repeat</keyword>
<dbReference type="Gene3D" id="3.30.70.260">
    <property type="match status" value="1"/>
</dbReference>
<feature type="compositionally biased region" description="Low complexity" evidence="2">
    <location>
        <begin position="78"/>
        <end position="87"/>
    </location>
</feature>
<evidence type="ECO:0000259" key="3">
    <source>
        <dbReference type="PROSITE" id="PS51671"/>
    </source>
</evidence>
<feature type="domain" description="ACT" evidence="3">
    <location>
        <begin position="237"/>
        <end position="315"/>
    </location>
</feature>